<sequence length="210" mass="24818">MVKINDPLETTIVFLPRHDLDFSGRLLSYSRIEPFLIKRLLSSLQFKALTDYVPFSYTNRRGAYEIISEKLKKRFPNKEWYLRKERFLRKQYYLKFERVLTSSKIPKMFKTAIEGGFYYLLKSYENHNNLIKEYERYDRMVNVKRKNVTNEGSEENVNSIGFGNGLDKLFLLLSFIWGVAGGSLVVEISSRVKFRKTLAYCLWDGIKQSS</sequence>
<keyword evidence="1" id="KW-0812">Transmembrane</keyword>
<accession>A0A226DAQ6</accession>
<reference evidence="2 3" key="1">
    <citation type="submission" date="2015-12" db="EMBL/GenBank/DDBJ databases">
        <title>The genome of Folsomia candida.</title>
        <authorList>
            <person name="Faddeeva A."/>
            <person name="Derks M.F."/>
            <person name="Anvar Y."/>
            <person name="Smit S."/>
            <person name="Van Straalen N."/>
            <person name="Roelofs D."/>
        </authorList>
    </citation>
    <scope>NUCLEOTIDE SEQUENCE [LARGE SCALE GENOMIC DNA]</scope>
    <source>
        <strain evidence="2 3">VU population</strain>
        <tissue evidence="2">Whole body</tissue>
    </source>
</reference>
<name>A0A226DAQ6_FOLCA</name>
<organism evidence="2 3">
    <name type="scientific">Folsomia candida</name>
    <name type="common">Springtail</name>
    <dbReference type="NCBI Taxonomy" id="158441"/>
    <lineage>
        <taxon>Eukaryota</taxon>
        <taxon>Metazoa</taxon>
        <taxon>Ecdysozoa</taxon>
        <taxon>Arthropoda</taxon>
        <taxon>Hexapoda</taxon>
        <taxon>Collembola</taxon>
        <taxon>Entomobryomorpha</taxon>
        <taxon>Isotomoidea</taxon>
        <taxon>Isotomidae</taxon>
        <taxon>Proisotominae</taxon>
        <taxon>Folsomia</taxon>
    </lineage>
</organism>
<dbReference type="Proteomes" id="UP000198287">
    <property type="component" value="Unassembled WGS sequence"/>
</dbReference>
<feature type="transmembrane region" description="Helical" evidence="1">
    <location>
        <begin position="169"/>
        <end position="186"/>
    </location>
</feature>
<keyword evidence="1" id="KW-1133">Transmembrane helix</keyword>
<evidence type="ECO:0000313" key="3">
    <source>
        <dbReference type="Proteomes" id="UP000198287"/>
    </source>
</evidence>
<evidence type="ECO:0000256" key="1">
    <source>
        <dbReference type="SAM" id="Phobius"/>
    </source>
</evidence>
<evidence type="ECO:0000313" key="2">
    <source>
        <dbReference type="EMBL" id="OXA42289.1"/>
    </source>
</evidence>
<keyword evidence="3" id="KW-1185">Reference proteome</keyword>
<keyword evidence="1" id="KW-0472">Membrane</keyword>
<comment type="caution">
    <text evidence="2">The sequence shown here is derived from an EMBL/GenBank/DDBJ whole genome shotgun (WGS) entry which is preliminary data.</text>
</comment>
<dbReference type="EMBL" id="LNIX01000026">
    <property type="protein sequence ID" value="OXA42289.1"/>
    <property type="molecule type" value="Genomic_DNA"/>
</dbReference>
<gene>
    <name evidence="2" type="ORF">Fcan01_22774</name>
</gene>
<proteinExistence type="predicted"/>
<dbReference type="AlphaFoldDB" id="A0A226DAQ6"/>
<protein>
    <submittedName>
        <fullName evidence="2">Uncharacterized protein</fullName>
    </submittedName>
</protein>